<dbReference type="NCBIfam" id="NF009807">
    <property type="entry name" value="PRK13291.1"/>
    <property type="match status" value="1"/>
</dbReference>
<sequence length="182" mass="21291">MHTELDLKALQYPIGEFVSPENIDDKQVKEWIEDIALFPSRLIELVEELKDDELAYIYRPEGWSILQLIHHCADSHMNSFIRFKLALTEDTPTIRPYLEDKWAKCPDTLEMPIETSLQILTGLHARWSHLLNRLTEEGLKRTFVHPEHGKQFSLAEAIGMYAWHCYHHLAHVSLALKFKGEF</sequence>
<dbReference type="EMBL" id="QGDO01000006">
    <property type="protein sequence ID" value="PWJ39154.1"/>
    <property type="molecule type" value="Genomic_DNA"/>
</dbReference>
<dbReference type="InterPro" id="IPR034660">
    <property type="entry name" value="DinB/YfiT-like"/>
</dbReference>
<dbReference type="Pfam" id="PF12867">
    <property type="entry name" value="DinB_2"/>
    <property type="match status" value="1"/>
</dbReference>
<accession>A0A315Z669</accession>
<protein>
    <submittedName>
        <fullName evidence="2">DinB family protein</fullName>
    </submittedName>
</protein>
<evidence type="ECO:0000313" key="2">
    <source>
        <dbReference type="EMBL" id="PWJ39154.1"/>
    </source>
</evidence>
<evidence type="ECO:0000313" key="3">
    <source>
        <dbReference type="Proteomes" id="UP000245535"/>
    </source>
</evidence>
<dbReference type="RefSeq" id="WP_109620933.1">
    <property type="nucleotide sequence ID" value="NZ_QGDO01000006.1"/>
</dbReference>
<keyword evidence="3" id="KW-1185">Reference proteome</keyword>
<comment type="caution">
    <text evidence="2">The sequence shown here is derived from an EMBL/GenBank/DDBJ whole genome shotgun (WGS) entry which is preliminary data.</text>
</comment>
<name>A0A315Z669_SEDFL</name>
<dbReference type="Proteomes" id="UP000245535">
    <property type="component" value="Unassembled WGS sequence"/>
</dbReference>
<dbReference type="OrthoDB" id="9796039at2"/>
<organism evidence="2 3">
    <name type="scientific">Sediminitomix flava</name>
    <dbReference type="NCBI Taxonomy" id="379075"/>
    <lineage>
        <taxon>Bacteria</taxon>
        <taxon>Pseudomonadati</taxon>
        <taxon>Bacteroidota</taxon>
        <taxon>Cytophagia</taxon>
        <taxon>Cytophagales</taxon>
        <taxon>Flammeovirgaceae</taxon>
        <taxon>Sediminitomix</taxon>
    </lineage>
</organism>
<evidence type="ECO:0000259" key="1">
    <source>
        <dbReference type="Pfam" id="PF12867"/>
    </source>
</evidence>
<proteinExistence type="predicted"/>
<feature type="domain" description="DinB-like" evidence="1">
    <location>
        <begin position="39"/>
        <end position="171"/>
    </location>
</feature>
<reference evidence="2 3" key="1">
    <citation type="submission" date="2018-03" db="EMBL/GenBank/DDBJ databases">
        <title>Genomic Encyclopedia of Archaeal and Bacterial Type Strains, Phase II (KMG-II): from individual species to whole genera.</title>
        <authorList>
            <person name="Goeker M."/>
        </authorList>
    </citation>
    <scope>NUCLEOTIDE SEQUENCE [LARGE SCALE GENOMIC DNA]</scope>
    <source>
        <strain evidence="2 3">DSM 28229</strain>
    </source>
</reference>
<dbReference type="SUPFAM" id="SSF109854">
    <property type="entry name" value="DinB/YfiT-like putative metalloenzymes"/>
    <property type="match status" value="1"/>
</dbReference>
<dbReference type="AlphaFoldDB" id="A0A315Z669"/>
<gene>
    <name evidence="2" type="ORF">BC781_10655</name>
</gene>
<dbReference type="Gene3D" id="1.20.120.450">
    <property type="entry name" value="dinb family like domain"/>
    <property type="match status" value="1"/>
</dbReference>
<dbReference type="InterPro" id="IPR024775">
    <property type="entry name" value="DinB-like"/>
</dbReference>